<dbReference type="NCBIfam" id="TIGR00357">
    <property type="entry name" value="peptide-methionine (R)-S-oxide reductase MsrB"/>
    <property type="match status" value="1"/>
</dbReference>
<feature type="domain" description="MsrB" evidence="13">
    <location>
        <begin position="212"/>
        <end position="334"/>
    </location>
</feature>
<feature type="region of interest" description="Disordered" evidence="11">
    <location>
        <begin position="192"/>
        <end position="215"/>
    </location>
</feature>
<feature type="signal peptide" evidence="12">
    <location>
        <begin position="1"/>
        <end position="20"/>
    </location>
</feature>
<feature type="chain" id="PRO_5002992823" description="Multifunctional fusion protein" evidence="12">
    <location>
        <begin position="21"/>
        <end position="351"/>
    </location>
</feature>
<comment type="similarity">
    <text evidence="10">Belongs to the MsrA Met sulfoxide reductase family.</text>
</comment>
<dbReference type="NCBIfam" id="TIGR00401">
    <property type="entry name" value="msrA"/>
    <property type="match status" value="1"/>
</dbReference>
<reference evidence="15" key="1">
    <citation type="submission" date="2009-09" db="EMBL/GenBank/DDBJ databases">
        <title>The complete chromosome of Desulfohalobium retbaense DSM 5692.</title>
        <authorList>
            <consortium name="US DOE Joint Genome Institute (JGI-PGF)"/>
            <person name="Lucas S."/>
            <person name="Copeland A."/>
            <person name="Lapidus A."/>
            <person name="Glavina del Rio T."/>
            <person name="Dalin E."/>
            <person name="Tice H."/>
            <person name="Bruce D."/>
            <person name="Goodwin L."/>
            <person name="Pitluck S."/>
            <person name="Kyrpides N."/>
            <person name="Mavromatis K."/>
            <person name="Ivanova N."/>
            <person name="Mikhailova N."/>
            <person name="Munk A.C."/>
            <person name="Brettin T."/>
            <person name="Detter J.C."/>
            <person name="Han C."/>
            <person name="Tapia R."/>
            <person name="Larimer F."/>
            <person name="Land M."/>
            <person name="Hauser L."/>
            <person name="Markowitz V."/>
            <person name="Cheng J.-F."/>
            <person name="Hugenholtz P."/>
            <person name="Woyke T."/>
            <person name="Wu D."/>
            <person name="Spring S."/>
            <person name="Klenk H.-P."/>
            <person name="Eisen J.A."/>
        </authorList>
    </citation>
    <scope>NUCLEOTIDE SEQUENCE [LARGE SCALE GENOMIC DNA]</scope>
    <source>
        <strain evidence="15">DSM 5692</strain>
    </source>
</reference>
<sequence length="351" mass="39456">MKTLLFAFVLIIAGAGQLHASKNSATAYFAGGCFWCVEADLEKRPGVKEVVSGYSGGEEPDPSYEEVASGQTGHRESVKVIYDPEIVSYTTLLDHFWRSIDPTDPGGSFGDRGHQYTSAVYYQNEDERQAAEDSKARLDASGRFDAPVVTAIEPFTGFFPAEEYHQDYYQTHAVRYTTYRFFSGRDRFLESHWPKNQDSANKGPRSADNSSREDLQSRLSPIQFEVTQNDGTEPAFDNAYWNNKQPGIYVDVVSGEPLFSSTDKFDSGTGWPSFTKPLEPENIIEREDRKLFMVRTEVRSRQGDSHLGHVFADGPEPTGLRYCINSAALRFIPADDLASEGYARYEDLFQE</sequence>
<comment type="similarity">
    <text evidence="2">In the N-terminal section; belongs to the MsrA Met sulfoxide reductase family.</text>
</comment>
<keyword evidence="15" id="KW-1185">Reference proteome</keyword>
<dbReference type="HAMAP" id="MF_01400">
    <property type="entry name" value="MsrB"/>
    <property type="match status" value="1"/>
</dbReference>
<dbReference type="InterPro" id="IPR036509">
    <property type="entry name" value="Met_Sox_Rdtase_MsrA_sf"/>
</dbReference>
<dbReference type="AlphaFoldDB" id="C8X551"/>
<comment type="catalytic activity">
    <reaction evidence="7 9">
        <text>L-methionyl-[protein] + [thioredoxin]-disulfide + H2O = L-methionyl-(R)-S-oxide-[protein] + [thioredoxin]-dithiol</text>
        <dbReference type="Rhea" id="RHEA:24164"/>
        <dbReference type="Rhea" id="RHEA-COMP:10698"/>
        <dbReference type="Rhea" id="RHEA-COMP:10700"/>
        <dbReference type="Rhea" id="RHEA-COMP:12313"/>
        <dbReference type="Rhea" id="RHEA-COMP:12314"/>
        <dbReference type="ChEBI" id="CHEBI:15377"/>
        <dbReference type="ChEBI" id="CHEBI:16044"/>
        <dbReference type="ChEBI" id="CHEBI:29950"/>
        <dbReference type="ChEBI" id="CHEBI:45764"/>
        <dbReference type="ChEBI" id="CHEBI:50058"/>
        <dbReference type="EC" id="1.8.4.12"/>
    </reaction>
</comment>
<dbReference type="STRING" id="485915.Dret_2264"/>
<dbReference type="InterPro" id="IPR011057">
    <property type="entry name" value="Mss4-like_sf"/>
</dbReference>
<dbReference type="PANTHER" id="PTHR10173">
    <property type="entry name" value="METHIONINE SULFOXIDE REDUCTASE"/>
    <property type="match status" value="1"/>
</dbReference>
<dbReference type="InterPro" id="IPR002579">
    <property type="entry name" value="Met_Sox_Rdtase_MsrB_dom"/>
</dbReference>
<dbReference type="PANTHER" id="PTHR10173:SF59">
    <property type="entry name" value="PEPTIDE METHIONINE SULFOXIDE REDUCTASE MSRA_MSRB"/>
    <property type="match status" value="1"/>
</dbReference>
<dbReference type="GO" id="GO:0006979">
    <property type="term" value="P:response to oxidative stress"/>
    <property type="evidence" value="ECO:0007669"/>
    <property type="project" value="InterPro"/>
</dbReference>
<feature type="active site" description="Nucleophile" evidence="9">
    <location>
        <position position="323"/>
    </location>
</feature>
<evidence type="ECO:0000259" key="13">
    <source>
        <dbReference type="PROSITE" id="PS51790"/>
    </source>
</evidence>
<dbReference type="Proteomes" id="UP000001052">
    <property type="component" value="Chromosome"/>
</dbReference>
<evidence type="ECO:0000256" key="1">
    <source>
        <dbReference type="ARBA" id="ARBA00008076"/>
    </source>
</evidence>
<organism evidence="14 15">
    <name type="scientific">Desulfohalobium retbaense (strain ATCC 49708 / DSM 5692 / JCM 16813 / HR100)</name>
    <dbReference type="NCBI Taxonomy" id="485915"/>
    <lineage>
        <taxon>Bacteria</taxon>
        <taxon>Pseudomonadati</taxon>
        <taxon>Thermodesulfobacteriota</taxon>
        <taxon>Desulfovibrionia</taxon>
        <taxon>Desulfovibrionales</taxon>
        <taxon>Desulfohalobiaceae</taxon>
        <taxon>Desulfohalobium</taxon>
    </lineage>
</organism>
<evidence type="ECO:0000256" key="11">
    <source>
        <dbReference type="SAM" id="MobiDB-lite"/>
    </source>
</evidence>
<dbReference type="GO" id="GO:0033744">
    <property type="term" value="F:L-methionine:thioredoxin-disulfide S-oxidoreductase activity"/>
    <property type="evidence" value="ECO:0007669"/>
    <property type="project" value="RHEA"/>
</dbReference>
<dbReference type="GO" id="GO:0008113">
    <property type="term" value="F:peptide-methionine (S)-S-oxide reductase activity"/>
    <property type="evidence" value="ECO:0007669"/>
    <property type="project" value="UniProtKB-UniRule"/>
</dbReference>
<comment type="catalytic activity">
    <reaction evidence="6 10">
        <text>L-methionyl-[protein] + [thioredoxin]-disulfide + H2O = L-methionyl-(S)-S-oxide-[protein] + [thioredoxin]-dithiol</text>
        <dbReference type="Rhea" id="RHEA:14217"/>
        <dbReference type="Rhea" id="RHEA-COMP:10698"/>
        <dbReference type="Rhea" id="RHEA-COMP:10700"/>
        <dbReference type="Rhea" id="RHEA-COMP:12313"/>
        <dbReference type="Rhea" id="RHEA-COMP:12315"/>
        <dbReference type="ChEBI" id="CHEBI:15377"/>
        <dbReference type="ChEBI" id="CHEBI:16044"/>
        <dbReference type="ChEBI" id="CHEBI:29950"/>
        <dbReference type="ChEBI" id="CHEBI:44120"/>
        <dbReference type="ChEBI" id="CHEBI:50058"/>
        <dbReference type="EC" id="1.8.4.11"/>
    </reaction>
</comment>
<dbReference type="eggNOG" id="COG0229">
    <property type="taxonomic scope" value="Bacteria"/>
</dbReference>
<keyword evidence="12" id="KW-0732">Signal</keyword>
<dbReference type="Gene3D" id="3.30.1060.10">
    <property type="entry name" value="Peptide methionine sulphoxide reductase MsrA"/>
    <property type="match status" value="1"/>
</dbReference>
<keyword evidence="4" id="KW-0511">Multifunctional enzyme</keyword>
<evidence type="ECO:0000256" key="6">
    <source>
        <dbReference type="ARBA" id="ARBA00047806"/>
    </source>
</evidence>
<evidence type="ECO:0000256" key="10">
    <source>
        <dbReference type="HAMAP-Rule" id="MF_01401"/>
    </source>
</evidence>
<dbReference type="HOGENOM" id="CLU_031040_0_1_7"/>
<evidence type="ECO:0000256" key="4">
    <source>
        <dbReference type="ARBA" id="ARBA00023268"/>
    </source>
</evidence>
<evidence type="ECO:0000256" key="8">
    <source>
        <dbReference type="ARBA" id="ARBA00048782"/>
    </source>
</evidence>
<evidence type="ECO:0000313" key="14">
    <source>
        <dbReference type="EMBL" id="ACV69548.1"/>
    </source>
</evidence>
<comment type="caution">
    <text evidence="9">Lacks conserved residue(s) required for the propagation of feature annotation.</text>
</comment>
<name>C8X551_DESRD</name>
<evidence type="ECO:0000256" key="2">
    <source>
        <dbReference type="ARBA" id="ARBA00011017"/>
    </source>
</evidence>
<dbReference type="InterPro" id="IPR028427">
    <property type="entry name" value="Met_Sox_Rdtase_MsrB"/>
</dbReference>
<dbReference type="EMBL" id="CP001734">
    <property type="protein sequence ID" value="ACV69548.1"/>
    <property type="molecule type" value="Genomic_DNA"/>
</dbReference>
<reference evidence="14 15" key="2">
    <citation type="journal article" date="2010" name="Stand. Genomic Sci.">
        <title>Complete genome sequence of Desulfohalobium retbaense type strain (HR(100)).</title>
        <authorList>
            <person name="Spring S."/>
            <person name="Nolan M."/>
            <person name="Lapidus A."/>
            <person name="Glavina Del Rio T."/>
            <person name="Copeland A."/>
            <person name="Tice H."/>
            <person name="Cheng J.F."/>
            <person name="Lucas S."/>
            <person name="Land M."/>
            <person name="Chen F."/>
            <person name="Bruce D."/>
            <person name="Goodwin L."/>
            <person name="Pitluck S."/>
            <person name="Ivanova N."/>
            <person name="Mavromatis K."/>
            <person name="Mikhailova N."/>
            <person name="Pati A."/>
            <person name="Chen A."/>
            <person name="Palaniappan K."/>
            <person name="Hauser L."/>
            <person name="Chang Y.J."/>
            <person name="Jeffries C.D."/>
            <person name="Munk C."/>
            <person name="Kiss H."/>
            <person name="Chain P."/>
            <person name="Han C."/>
            <person name="Brettin T."/>
            <person name="Detter J.C."/>
            <person name="Schuler E."/>
            <person name="Goker M."/>
            <person name="Rohde M."/>
            <person name="Bristow J."/>
            <person name="Eisen J.A."/>
            <person name="Markowitz V."/>
            <person name="Hugenholtz P."/>
            <person name="Kyrpides N.C."/>
            <person name="Klenk H.P."/>
        </authorList>
    </citation>
    <scope>NUCLEOTIDE SEQUENCE [LARGE SCALE GENOMIC DNA]</scope>
    <source>
        <strain evidence="14 15">DSM 5692</strain>
    </source>
</reference>
<evidence type="ECO:0000256" key="7">
    <source>
        <dbReference type="ARBA" id="ARBA00048488"/>
    </source>
</evidence>
<evidence type="ECO:0000256" key="3">
    <source>
        <dbReference type="ARBA" id="ARBA00023002"/>
    </source>
</evidence>
<keyword evidence="3 9" id="KW-0560">Oxidoreductase</keyword>
<dbReference type="RefSeq" id="WP_015752689.1">
    <property type="nucleotide sequence ID" value="NC_013223.1"/>
</dbReference>
<dbReference type="HAMAP" id="MF_01401">
    <property type="entry name" value="MsrA"/>
    <property type="match status" value="1"/>
</dbReference>
<dbReference type="KEGG" id="drt:Dret_2264"/>
<comment type="similarity">
    <text evidence="1">In the C-terminal section; belongs to the MsrB Met sulfoxide reductase family.</text>
</comment>
<accession>C8X551</accession>
<comment type="similarity">
    <text evidence="9">Belongs to the MsrB Met sulfoxide reductase family.</text>
</comment>
<dbReference type="PROSITE" id="PS51790">
    <property type="entry name" value="MSRB"/>
    <property type="match status" value="1"/>
</dbReference>
<feature type="active site" evidence="10">
    <location>
        <position position="33"/>
    </location>
</feature>
<evidence type="ECO:0000313" key="15">
    <source>
        <dbReference type="Proteomes" id="UP000001052"/>
    </source>
</evidence>
<comment type="function">
    <text evidence="5 10">Has an important function as a repair enzyme for proteins that have been inactivated by oxidation. Catalyzes the reversible oxidation-reduction of methionine sulfoxide in proteins to methionine.</text>
</comment>
<evidence type="ECO:0000256" key="12">
    <source>
        <dbReference type="SAM" id="SignalP"/>
    </source>
</evidence>
<comment type="catalytic activity">
    <reaction evidence="8 10">
        <text>[thioredoxin]-disulfide + L-methionine + H2O = L-methionine (S)-S-oxide + [thioredoxin]-dithiol</text>
        <dbReference type="Rhea" id="RHEA:19993"/>
        <dbReference type="Rhea" id="RHEA-COMP:10698"/>
        <dbReference type="Rhea" id="RHEA-COMP:10700"/>
        <dbReference type="ChEBI" id="CHEBI:15377"/>
        <dbReference type="ChEBI" id="CHEBI:29950"/>
        <dbReference type="ChEBI" id="CHEBI:50058"/>
        <dbReference type="ChEBI" id="CHEBI:57844"/>
        <dbReference type="ChEBI" id="CHEBI:58772"/>
        <dbReference type="EC" id="1.8.4.11"/>
    </reaction>
</comment>
<dbReference type="SUPFAM" id="SSF55068">
    <property type="entry name" value="Peptide methionine sulfoxide reductase"/>
    <property type="match status" value="1"/>
</dbReference>
<protein>
    <recommendedName>
        <fullName evidence="9 10">Multifunctional fusion protein</fullName>
    </recommendedName>
    <domain>
        <recommendedName>
            <fullName evidence="10">Peptide methionine sulfoxide reductase MsrA</fullName>
            <shortName evidence="10">Protein-methionine-S-oxide reductase</shortName>
            <ecNumber evidence="10">1.8.4.11</ecNumber>
        </recommendedName>
        <alternativeName>
            <fullName evidence="10">Peptide-methionine (S)-S-oxide reductase</fullName>
            <shortName evidence="10">Peptide Met(O) reductase</shortName>
        </alternativeName>
    </domain>
    <domain>
        <recommendedName>
            <fullName evidence="9">Peptide methionine sulfoxide reductase MsrB</fullName>
            <ecNumber evidence="9">1.8.4.12</ecNumber>
        </recommendedName>
        <alternativeName>
            <fullName evidence="9">Peptide-methionine (R)-S-oxide reductase</fullName>
        </alternativeName>
    </domain>
</protein>
<dbReference type="FunFam" id="2.170.150.20:FF:000003">
    <property type="entry name" value="Peptide methionine sulfoxide reductase MsrB"/>
    <property type="match status" value="1"/>
</dbReference>
<dbReference type="GO" id="GO:0033743">
    <property type="term" value="F:peptide-methionine (R)-S-oxide reductase activity"/>
    <property type="evidence" value="ECO:0007669"/>
    <property type="project" value="UniProtKB-UniRule"/>
</dbReference>
<dbReference type="PROSITE" id="PS51257">
    <property type="entry name" value="PROKAR_LIPOPROTEIN"/>
    <property type="match status" value="1"/>
</dbReference>
<dbReference type="Pfam" id="PF01625">
    <property type="entry name" value="PMSR"/>
    <property type="match status" value="1"/>
</dbReference>
<gene>
    <name evidence="10" type="primary">msrA</name>
    <name evidence="9" type="synonym">msrB</name>
    <name evidence="14" type="ordered locus">Dret_2264</name>
</gene>
<dbReference type="eggNOG" id="COG0225">
    <property type="taxonomic scope" value="Bacteria"/>
</dbReference>
<dbReference type="SUPFAM" id="SSF51316">
    <property type="entry name" value="Mss4-like"/>
    <property type="match status" value="1"/>
</dbReference>
<dbReference type="Gene3D" id="2.170.150.20">
    <property type="entry name" value="Peptide methionine sulfoxide reductase"/>
    <property type="match status" value="1"/>
</dbReference>
<proteinExistence type="inferred from homology"/>
<dbReference type="InterPro" id="IPR002569">
    <property type="entry name" value="Met_Sox_Rdtase_MsrA_dom"/>
</dbReference>
<dbReference type="GO" id="GO:0005737">
    <property type="term" value="C:cytoplasm"/>
    <property type="evidence" value="ECO:0007669"/>
    <property type="project" value="TreeGrafter"/>
</dbReference>
<evidence type="ECO:0000256" key="9">
    <source>
        <dbReference type="HAMAP-Rule" id="MF_01400"/>
    </source>
</evidence>
<dbReference type="EC" id="1.8.4.11" evidence="10"/>
<evidence type="ECO:0000256" key="5">
    <source>
        <dbReference type="ARBA" id="ARBA00024679"/>
    </source>
</evidence>
<dbReference type="EC" id="1.8.4.12" evidence="9"/>
<dbReference type="GO" id="GO:0030091">
    <property type="term" value="P:protein repair"/>
    <property type="evidence" value="ECO:0007669"/>
    <property type="project" value="InterPro"/>
</dbReference>
<dbReference type="Pfam" id="PF01641">
    <property type="entry name" value="SelR"/>
    <property type="match status" value="1"/>
</dbReference>